<evidence type="ECO:0000313" key="2">
    <source>
        <dbReference type="EMBL" id="KAK5578592.1"/>
    </source>
</evidence>
<accession>A0AAN7TYN0</accession>
<organism evidence="2 3">
    <name type="scientific">Dictyostelium firmibasis</name>
    <dbReference type="NCBI Taxonomy" id="79012"/>
    <lineage>
        <taxon>Eukaryota</taxon>
        <taxon>Amoebozoa</taxon>
        <taxon>Evosea</taxon>
        <taxon>Eumycetozoa</taxon>
        <taxon>Dictyostelia</taxon>
        <taxon>Dictyosteliales</taxon>
        <taxon>Dictyosteliaceae</taxon>
        <taxon>Dictyostelium</taxon>
    </lineage>
</organism>
<keyword evidence="1" id="KW-0812">Transmembrane</keyword>
<reference evidence="2 3" key="1">
    <citation type="submission" date="2023-11" db="EMBL/GenBank/DDBJ databases">
        <title>Dfirmibasis_genome.</title>
        <authorList>
            <person name="Edelbroek B."/>
            <person name="Kjellin J."/>
            <person name="Jerlstrom-Hultqvist J."/>
            <person name="Soderbom F."/>
        </authorList>
    </citation>
    <scope>NUCLEOTIDE SEQUENCE [LARGE SCALE GENOMIC DNA]</scope>
    <source>
        <strain evidence="2 3">TNS-C-14</strain>
    </source>
</reference>
<feature type="transmembrane region" description="Helical" evidence="1">
    <location>
        <begin position="1366"/>
        <end position="1386"/>
    </location>
</feature>
<keyword evidence="3" id="KW-1185">Reference proteome</keyword>
<protein>
    <submittedName>
        <fullName evidence="2">Uncharacterized protein</fullName>
    </submittedName>
</protein>
<keyword evidence="1" id="KW-1133">Transmembrane helix</keyword>
<dbReference type="PROSITE" id="PS51257">
    <property type="entry name" value="PROKAR_LIPOPROTEIN"/>
    <property type="match status" value="1"/>
</dbReference>
<evidence type="ECO:0000313" key="3">
    <source>
        <dbReference type="Proteomes" id="UP001344447"/>
    </source>
</evidence>
<keyword evidence="1" id="KW-0472">Membrane</keyword>
<sequence>MKLLNYLIIIILLTTTTITFIYGCKDVLLDYTEKIPTSSSLSCIGTTPSVTFNNYQVYNIFTITPTPISIVTDLNNKIVTFKYDTTYTLKYNVGEGCTENTKTFSYASLSPPVSQYSVTEGKCSNSESFITLTNIQSTSIYTLKLTSGGDTIQLNTTNPTASITKSGQWILKDQSSGNLYPECDRVISIDQPSINYPDFKVTSSICYGNNGSIIVTSPSKYTTITLTNLLDGSLITASSVGSFTSLYSGNYLLSLSSSTCGKQSISISLDPIMPRLKFTYTDTTCPSKPKIKVSIDDPSVPSTDQYIMTINGVPSSTDNVLSPIITNENQTSLPFTFSYKKCLSSFSLPMNQPQMNLAFSIDNQENSLYDCSSTSTINTINLNYDKTVISGLNVMLVNDGTIVTPSDPTLNTYPIKTNQQLSITSSCYLNPLFVELPQPEPIINVEGGMNGIGCYENTTISIYNHLDFSSIKLVPLDSPTTPISLNTVTGQFNNIFRKSYNLVYQYCSTSIESSKLLNLATSTLTSSQYILEQIGNDIDCKTGGVPVKATFIKSDSTKLDALYSYILPNQIAPIEFKFNDQCIINLNFNPNFTSTPKYLNLNNKPIIKVNNSTCLYSNDGSISIDGNGIDIGSVIIGDQLFRKSSNGVYSGLNVGSYQVSLIYSTINSNGFCGGQRFDIGTVTIGSTDTKFMVTVNSISNANCQTNDNDGSITIENPKTFKYISIGSNVAVNGVLSNLGSGLQSVSFESLDSTCKGSFPVFVGSAGTEPTFTLNLIQPSTCYSDPSISMTSNVVGDGILSIAIFNSSDDSIQVSKVIDVNSNNLQFTNQNVIPISPGNKVLIIYSGTCAYRKTITIPLNNPSFSYSSTFDYNCVNQFENGLISSGLESNFTVVTDSIIVTPTTTTTTPTTPTTISNSPFTIHGLQSGQYSALIKWNSVCQSVLPIVTKSIKPIVPPTYTITHSPSTCLSDYNYNLQITNMGQYSSVSINNRIQDDSNGNFFMLPITSGEIIYKDKTTQCIGKINFNFDPSAIVFNNNSSLSTITTGFNKTFETCHGSCDGTLQVSNNVLNETYFHYSSISIRENSKRFLTPFKTSMTSGINYFGISTTDLLFNQIGKSNPFCIISNPISFTSYEPLLVDLDGDACLAFDNDTDLVLYTNVTDKVTNQTSIVVSYKSNSNSKNVGSIDALVRIFDDENSDLEPLPTSLSATYNLVNSNKPIVVIPSASNTAADYSNLEFGNYILTATINNRQCKRSLVKSFNLNNSTNNGFLIKLDTTNYCEAVRIVPFNMEASFNYFITNSTGVIVYQYLNKSGVVLSDYLDSDQKYTVKAVQIVSGTKTVQYQSTCDMVVQSKVCPVNNDSQIKLIVGLALGLLVAAFILVYGIYKLRERQIKKKNKEKLEENEHPQEYDDQEEEIDENYRHHNMMVEM</sequence>
<comment type="caution">
    <text evidence="2">The sequence shown here is derived from an EMBL/GenBank/DDBJ whole genome shotgun (WGS) entry which is preliminary data.</text>
</comment>
<evidence type="ECO:0000256" key="1">
    <source>
        <dbReference type="SAM" id="Phobius"/>
    </source>
</evidence>
<dbReference type="Proteomes" id="UP001344447">
    <property type="component" value="Unassembled WGS sequence"/>
</dbReference>
<name>A0AAN7TYN0_9MYCE</name>
<proteinExistence type="predicted"/>
<gene>
    <name evidence="2" type="ORF">RB653_008264</name>
</gene>
<dbReference type="EMBL" id="JAVFKY010000003">
    <property type="protein sequence ID" value="KAK5578592.1"/>
    <property type="molecule type" value="Genomic_DNA"/>
</dbReference>